<comment type="caution">
    <text evidence="2">The sequence shown here is derived from an EMBL/GenBank/DDBJ whole genome shotgun (WGS) entry which is preliminary data.</text>
</comment>
<dbReference type="EMBL" id="BSRZ01000002">
    <property type="protein sequence ID" value="GLW63195.1"/>
    <property type="molecule type" value="Genomic_DNA"/>
</dbReference>
<gene>
    <name evidence="2" type="ORF">Arub01_14390</name>
</gene>
<proteinExistence type="predicted"/>
<accession>A0A9W6PT66</accession>
<keyword evidence="3" id="KW-1185">Reference proteome</keyword>
<feature type="transmembrane region" description="Helical" evidence="1">
    <location>
        <begin position="25"/>
        <end position="50"/>
    </location>
</feature>
<feature type="transmembrane region" description="Helical" evidence="1">
    <location>
        <begin position="156"/>
        <end position="180"/>
    </location>
</feature>
<organism evidence="2 3">
    <name type="scientific">Actinomadura rubrobrunea</name>
    <dbReference type="NCBI Taxonomy" id="115335"/>
    <lineage>
        <taxon>Bacteria</taxon>
        <taxon>Bacillati</taxon>
        <taxon>Actinomycetota</taxon>
        <taxon>Actinomycetes</taxon>
        <taxon>Streptosporangiales</taxon>
        <taxon>Thermomonosporaceae</taxon>
        <taxon>Actinomadura</taxon>
    </lineage>
</organism>
<evidence type="ECO:0000313" key="3">
    <source>
        <dbReference type="Proteomes" id="UP001165124"/>
    </source>
</evidence>
<protein>
    <submittedName>
        <fullName evidence="2">Uncharacterized protein</fullName>
    </submittedName>
</protein>
<evidence type="ECO:0000256" key="1">
    <source>
        <dbReference type="SAM" id="Phobius"/>
    </source>
</evidence>
<evidence type="ECO:0000313" key="2">
    <source>
        <dbReference type="EMBL" id="GLW63195.1"/>
    </source>
</evidence>
<reference evidence="2" key="1">
    <citation type="submission" date="2023-02" db="EMBL/GenBank/DDBJ databases">
        <title>Actinomadura rubrobrunea NBRC 14622.</title>
        <authorList>
            <person name="Ichikawa N."/>
            <person name="Sato H."/>
            <person name="Tonouchi N."/>
        </authorList>
    </citation>
    <scope>NUCLEOTIDE SEQUENCE</scope>
    <source>
        <strain evidence="2">NBRC 14622</strain>
    </source>
</reference>
<name>A0A9W6PT66_9ACTN</name>
<keyword evidence="1" id="KW-1133">Transmembrane helix</keyword>
<dbReference type="RefSeq" id="WP_067916517.1">
    <property type="nucleotide sequence ID" value="NZ_BSRZ01000002.1"/>
</dbReference>
<dbReference type="Proteomes" id="UP001165124">
    <property type="component" value="Unassembled WGS sequence"/>
</dbReference>
<sequence length="194" mass="20203">MWAGHNSPTRSPLRSAGPPAVRPAAAWYALPVALVLSAVTGLAVVLAVSWDASKAAQADPVVIDGRGHKRPDLVAGRRYLLYVPRGAHAPASCEVALGTASVPLALTRSDPWAAAQRAGYRYAASFRAPVSGPTRLVCTGDAPRLMIAPDDAVHGLLGLAVLAALAMTGAGAVGFVVIFVRRRLTRRRLAYGLP</sequence>
<keyword evidence="1" id="KW-0812">Transmembrane</keyword>
<dbReference type="AlphaFoldDB" id="A0A9W6PT66"/>
<keyword evidence="1" id="KW-0472">Membrane</keyword>